<comment type="caution">
    <text evidence="7">The sequence shown here is derived from an EMBL/GenBank/DDBJ whole genome shotgun (WGS) entry which is preliminary data.</text>
</comment>
<evidence type="ECO:0000313" key="8">
    <source>
        <dbReference type="Proteomes" id="UP001268036"/>
    </source>
</evidence>
<dbReference type="InterPro" id="IPR002797">
    <property type="entry name" value="Polysacc_synth"/>
</dbReference>
<keyword evidence="4 6" id="KW-1133">Transmembrane helix</keyword>
<feature type="transmembrane region" description="Helical" evidence="6">
    <location>
        <begin position="134"/>
        <end position="154"/>
    </location>
</feature>
<feature type="transmembrane region" description="Helical" evidence="6">
    <location>
        <begin position="90"/>
        <end position="114"/>
    </location>
</feature>
<evidence type="ECO:0000256" key="4">
    <source>
        <dbReference type="ARBA" id="ARBA00022989"/>
    </source>
</evidence>
<evidence type="ECO:0000256" key="2">
    <source>
        <dbReference type="ARBA" id="ARBA00022475"/>
    </source>
</evidence>
<comment type="subcellular location">
    <subcellularLocation>
        <location evidence="1">Cell membrane</location>
        <topology evidence="1">Multi-pass membrane protein</topology>
    </subcellularLocation>
</comment>
<sequence length="435" mass="47692">MIAGWPYGVFTLKMSMIKNSTWNILGVVIPSAIALPTMGVLSRLLGIEQFGLFTLAFAIVGYATLFDAGLSRAVIRAVAMNHGDKALNRLVMGTATGAVIGLSLLATLLLWFGADKVVSLLHVSPEHFDNAVAGFRWLSLCVPPFLLATVWFAYLEGNERFGEFNVLRTFSNSLLAIAPLIAVLIEPSFSATVIGLVLARVVSMALAYWPLYKDFPEGIRTFKVLVFKELLKFGSWMTVSNIISPLMVYFDRFVLSHMVGAGRVSFYTAPAEAVSRMLIIPNAVARVVFPLLSKSGEDAARQANKAFWGLLLISLAMVLPILILAPWIMTVWMGPEYGGEAAQILRILVVGFIFNALAQIPFAKIQARGHSRTTAMIHLAELLPYLGLLVVCIQHFSILGAAIAWTIRVTVDYLALEYFARRTPPLPTPVYQQSP</sequence>
<organism evidence="7 8">
    <name type="scientific">Pseudomonas oryzihabitans</name>
    <dbReference type="NCBI Taxonomy" id="47885"/>
    <lineage>
        <taxon>Bacteria</taxon>
        <taxon>Pseudomonadati</taxon>
        <taxon>Pseudomonadota</taxon>
        <taxon>Gammaproteobacteria</taxon>
        <taxon>Pseudomonadales</taxon>
        <taxon>Pseudomonadaceae</taxon>
        <taxon>Pseudomonas</taxon>
    </lineage>
</organism>
<feature type="transmembrane region" description="Helical" evidence="6">
    <location>
        <begin position="166"/>
        <end position="185"/>
    </location>
</feature>
<dbReference type="PANTHER" id="PTHR30250">
    <property type="entry name" value="PST FAMILY PREDICTED COLANIC ACID TRANSPORTER"/>
    <property type="match status" value="1"/>
</dbReference>
<name>A0AAJ2BXK6_9PSED</name>
<evidence type="ECO:0000256" key="1">
    <source>
        <dbReference type="ARBA" id="ARBA00004651"/>
    </source>
</evidence>
<keyword evidence="5 6" id="KW-0472">Membrane</keyword>
<feature type="transmembrane region" description="Helical" evidence="6">
    <location>
        <begin position="191"/>
        <end position="209"/>
    </location>
</feature>
<dbReference type="Proteomes" id="UP001268036">
    <property type="component" value="Unassembled WGS sequence"/>
</dbReference>
<dbReference type="CDD" id="cd13128">
    <property type="entry name" value="MATE_Wzx_like"/>
    <property type="match status" value="1"/>
</dbReference>
<proteinExistence type="predicted"/>
<dbReference type="PANTHER" id="PTHR30250:SF26">
    <property type="entry name" value="PSMA PROTEIN"/>
    <property type="match status" value="1"/>
</dbReference>
<evidence type="ECO:0000313" key="7">
    <source>
        <dbReference type="EMBL" id="MDR6234653.1"/>
    </source>
</evidence>
<feature type="transmembrane region" description="Helical" evidence="6">
    <location>
        <begin position="50"/>
        <end position="70"/>
    </location>
</feature>
<evidence type="ECO:0000256" key="6">
    <source>
        <dbReference type="SAM" id="Phobius"/>
    </source>
</evidence>
<feature type="transmembrane region" description="Helical" evidence="6">
    <location>
        <begin position="305"/>
        <end position="329"/>
    </location>
</feature>
<dbReference type="Pfam" id="PF01943">
    <property type="entry name" value="Polysacc_synt"/>
    <property type="match status" value="1"/>
</dbReference>
<keyword evidence="2" id="KW-1003">Cell membrane</keyword>
<reference evidence="7" key="1">
    <citation type="submission" date="2023-08" db="EMBL/GenBank/DDBJ databases">
        <title>Functional and genomic diversity of the sorghum phyllosphere microbiome.</title>
        <authorList>
            <person name="Shade A."/>
        </authorList>
    </citation>
    <scope>NUCLEOTIDE SEQUENCE</scope>
    <source>
        <strain evidence="7">SORGH_AS_0201</strain>
    </source>
</reference>
<dbReference type="AlphaFoldDB" id="A0AAJ2BXK6"/>
<gene>
    <name evidence="7" type="ORF">QE440_002394</name>
</gene>
<protein>
    <submittedName>
        <fullName evidence="7">O-antigen/teichoic acid export membrane protein</fullName>
    </submittedName>
</protein>
<evidence type="ECO:0000256" key="5">
    <source>
        <dbReference type="ARBA" id="ARBA00023136"/>
    </source>
</evidence>
<feature type="transmembrane region" description="Helical" evidence="6">
    <location>
        <begin position="382"/>
        <end position="407"/>
    </location>
</feature>
<keyword evidence="3 6" id="KW-0812">Transmembrane</keyword>
<accession>A0AAJ2BXK6</accession>
<feature type="transmembrane region" description="Helical" evidence="6">
    <location>
        <begin position="341"/>
        <end position="362"/>
    </location>
</feature>
<dbReference type="GO" id="GO:0005886">
    <property type="term" value="C:plasma membrane"/>
    <property type="evidence" value="ECO:0007669"/>
    <property type="project" value="UniProtKB-SubCell"/>
</dbReference>
<evidence type="ECO:0000256" key="3">
    <source>
        <dbReference type="ARBA" id="ARBA00022692"/>
    </source>
</evidence>
<feature type="transmembrane region" description="Helical" evidence="6">
    <location>
        <begin position="21"/>
        <end position="44"/>
    </location>
</feature>
<dbReference type="InterPro" id="IPR050833">
    <property type="entry name" value="Poly_Biosynth_Transport"/>
</dbReference>
<dbReference type="EMBL" id="JAVJAF010000001">
    <property type="protein sequence ID" value="MDR6234653.1"/>
    <property type="molecule type" value="Genomic_DNA"/>
</dbReference>